<proteinExistence type="predicted"/>
<evidence type="ECO:0000313" key="1">
    <source>
        <dbReference type="EMBL" id="MBJ6724124.1"/>
    </source>
</evidence>
<accession>A0A8J7LU27</accession>
<name>A0A8J7LU27_9BACT</name>
<organism evidence="1 2">
    <name type="scientific">Geomesophilobacter sediminis</name>
    <dbReference type="NCBI Taxonomy" id="2798584"/>
    <lineage>
        <taxon>Bacteria</taxon>
        <taxon>Pseudomonadati</taxon>
        <taxon>Thermodesulfobacteriota</taxon>
        <taxon>Desulfuromonadia</taxon>
        <taxon>Geobacterales</taxon>
        <taxon>Geobacteraceae</taxon>
        <taxon>Geomesophilobacter</taxon>
    </lineage>
</organism>
<sequence>MPGKSDQEIIQAGYEASVGQVYAIFFESMASTQSEGTQRQAEESFIRGVKLARQVRDRALQLLEVGNR</sequence>
<dbReference type="Proteomes" id="UP000636888">
    <property type="component" value="Unassembled WGS sequence"/>
</dbReference>
<dbReference type="EMBL" id="JAEMHM010000004">
    <property type="protein sequence ID" value="MBJ6724124.1"/>
    <property type="molecule type" value="Genomic_DNA"/>
</dbReference>
<gene>
    <name evidence="1" type="ORF">JFN93_05335</name>
</gene>
<dbReference type="RefSeq" id="WP_199382970.1">
    <property type="nucleotide sequence ID" value="NZ_JAEMHM010000004.1"/>
</dbReference>
<evidence type="ECO:0000313" key="2">
    <source>
        <dbReference type="Proteomes" id="UP000636888"/>
    </source>
</evidence>
<reference evidence="1" key="1">
    <citation type="submission" date="2020-12" db="EMBL/GenBank/DDBJ databases">
        <title>Geomonas sp. Red875, isolated from river sediment.</title>
        <authorList>
            <person name="Xu Z."/>
            <person name="Zhang Z."/>
            <person name="Masuda Y."/>
            <person name="Itoh H."/>
            <person name="Senoo K."/>
        </authorList>
    </citation>
    <scope>NUCLEOTIDE SEQUENCE</scope>
    <source>
        <strain evidence="1">Red875</strain>
    </source>
</reference>
<dbReference type="AlphaFoldDB" id="A0A8J7LU27"/>
<comment type="caution">
    <text evidence="1">The sequence shown here is derived from an EMBL/GenBank/DDBJ whole genome shotgun (WGS) entry which is preliminary data.</text>
</comment>
<keyword evidence="2" id="KW-1185">Reference proteome</keyword>
<protein>
    <submittedName>
        <fullName evidence="1">Uncharacterized protein</fullName>
    </submittedName>
</protein>